<comment type="similarity">
    <text evidence="1">Belongs to the ComF/GntX family.</text>
</comment>
<evidence type="ECO:0000313" key="4">
    <source>
        <dbReference type="Proteomes" id="UP000054908"/>
    </source>
</evidence>
<dbReference type="Pfam" id="PF18912">
    <property type="entry name" value="DZR_2"/>
    <property type="match status" value="1"/>
</dbReference>
<comment type="caution">
    <text evidence="3">The sequence shown here is derived from an EMBL/GenBank/DDBJ whole genome shotgun (WGS) entry which is preliminary data.</text>
</comment>
<organism evidence="3 4">
    <name type="scientific">Legionella maceachernii</name>
    <dbReference type="NCBI Taxonomy" id="466"/>
    <lineage>
        <taxon>Bacteria</taxon>
        <taxon>Pseudomonadati</taxon>
        <taxon>Pseudomonadota</taxon>
        <taxon>Gammaproteobacteria</taxon>
        <taxon>Legionellales</taxon>
        <taxon>Legionellaceae</taxon>
        <taxon>Legionella</taxon>
    </lineage>
</organism>
<proteinExistence type="inferred from homology"/>
<keyword evidence="4" id="KW-1185">Reference proteome</keyword>
<feature type="domain" description="Double zinc ribbon" evidence="2">
    <location>
        <begin position="14"/>
        <end position="65"/>
    </location>
</feature>
<dbReference type="InterPro" id="IPR051910">
    <property type="entry name" value="ComF/GntX_DNA_util-trans"/>
</dbReference>
<dbReference type="InterPro" id="IPR029057">
    <property type="entry name" value="PRTase-like"/>
</dbReference>
<dbReference type="Gene3D" id="3.40.50.2020">
    <property type="match status" value="1"/>
</dbReference>
<accession>A0A0W0WFG6</accession>
<name>A0A0W0WFG6_9GAMM</name>
<dbReference type="PANTHER" id="PTHR47505:SF1">
    <property type="entry name" value="DNA UTILIZATION PROTEIN YHGH"/>
    <property type="match status" value="1"/>
</dbReference>
<dbReference type="SUPFAM" id="SSF53271">
    <property type="entry name" value="PRTase-like"/>
    <property type="match status" value="1"/>
</dbReference>
<dbReference type="InterPro" id="IPR000836">
    <property type="entry name" value="PRTase_dom"/>
</dbReference>
<dbReference type="STRING" id="466.Lmac_0387"/>
<evidence type="ECO:0000259" key="2">
    <source>
        <dbReference type="Pfam" id="PF18912"/>
    </source>
</evidence>
<dbReference type="InterPro" id="IPR044005">
    <property type="entry name" value="DZR_2"/>
</dbReference>
<dbReference type="AlphaFoldDB" id="A0A0W0WFG6"/>
<sequence length="231" mass="26348">MRQKIGSITQLLRLPSVCVLCNLYHHQPFAVCRACASLLKQIGPACRHCAYPLPDEKFLVCGDCVKEKPALDNTFTAYLFEEPLRTLLHEFKYHEALYLGGFLAKLILDALSNRPITTECLIPVPLHPQRLRQRGFNQTVELCKILSKKLKIPYELTLCKRIIHTAPQVNLDKKQREQNLRDAFHSQLAHYQHITLVDDLLTTGSTAKELARVLKQQGAVQVDLWCCARAH</sequence>
<reference evidence="3 4" key="1">
    <citation type="submission" date="2015-11" db="EMBL/GenBank/DDBJ databases">
        <title>Genomic analysis of 38 Legionella species identifies large and diverse effector repertoires.</title>
        <authorList>
            <person name="Burstein D."/>
            <person name="Amaro F."/>
            <person name="Zusman T."/>
            <person name="Lifshitz Z."/>
            <person name="Cohen O."/>
            <person name="Gilbert J.A."/>
            <person name="Pupko T."/>
            <person name="Shuman H.A."/>
            <person name="Segal G."/>
        </authorList>
    </citation>
    <scope>NUCLEOTIDE SEQUENCE [LARGE SCALE GENOMIC DNA]</scope>
    <source>
        <strain evidence="3 4">PX-1-G2-E2</strain>
    </source>
</reference>
<dbReference type="PATRIC" id="fig|466.6.peg.414"/>
<gene>
    <name evidence="3" type="primary">comF</name>
    <name evidence="3" type="ORF">Lmac_0387</name>
</gene>
<dbReference type="EMBL" id="LNYL01000009">
    <property type="protein sequence ID" value="KTD31084.1"/>
    <property type="molecule type" value="Genomic_DNA"/>
</dbReference>
<dbReference type="Proteomes" id="UP000054908">
    <property type="component" value="Unassembled WGS sequence"/>
</dbReference>
<dbReference type="PANTHER" id="PTHR47505">
    <property type="entry name" value="DNA UTILIZATION PROTEIN YHGH"/>
    <property type="match status" value="1"/>
</dbReference>
<evidence type="ECO:0000256" key="1">
    <source>
        <dbReference type="ARBA" id="ARBA00008007"/>
    </source>
</evidence>
<dbReference type="CDD" id="cd06223">
    <property type="entry name" value="PRTases_typeI"/>
    <property type="match status" value="1"/>
</dbReference>
<dbReference type="RefSeq" id="WP_220096597.1">
    <property type="nucleotide sequence ID" value="NZ_CAAAIB010000006.1"/>
</dbReference>
<evidence type="ECO:0000313" key="3">
    <source>
        <dbReference type="EMBL" id="KTD31084.1"/>
    </source>
</evidence>
<protein>
    <submittedName>
        <fullName evidence="3">Competence protein ComF</fullName>
    </submittedName>
</protein>